<dbReference type="Pfam" id="PF00329">
    <property type="entry name" value="Complex1_30kDa"/>
    <property type="match status" value="1"/>
</dbReference>
<keyword evidence="3" id="KW-0472">Membrane</keyword>
<feature type="domain" description="NADH:ubiquinone oxidoreductase 30kDa subunit" evidence="5">
    <location>
        <begin position="176"/>
        <end position="297"/>
    </location>
</feature>
<dbReference type="PANTHER" id="PTHR10884">
    <property type="entry name" value="NADH DEHYDROGENASE UBIQUINONE IRON-SULFUR PROTEIN 3"/>
    <property type="match status" value="1"/>
</dbReference>
<evidence type="ECO:0000313" key="7">
    <source>
        <dbReference type="Proteomes" id="UP000604241"/>
    </source>
</evidence>
<evidence type="ECO:0000259" key="5">
    <source>
        <dbReference type="Pfam" id="PF00329"/>
    </source>
</evidence>
<dbReference type="InterPro" id="IPR037232">
    <property type="entry name" value="NADH_quin_OxRdtase_su_C/D-like"/>
</dbReference>
<accession>A0ABR8QCT9</accession>
<dbReference type="NCBIfam" id="NF005856">
    <property type="entry name" value="PRK07785.1"/>
    <property type="match status" value="1"/>
</dbReference>
<comment type="subcellular location">
    <subcellularLocation>
        <location evidence="3">Cell membrane</location>
        <topology evidence="3">Peripheral membrane protein</topology>
        <orientation evidence="3">Cytoplasmic side</orientation>
    </subcellularLocation>
</comment>
<keyword evidence="7" id="KW-1185">Reference proteome</keyword>
<keyword evidence="3" id="KW-0520">NAD</keyword>
<comment type="function">
    <text evidence="3">NDH-1 shuttles electrons from NADH, via FMN and iron-sulfur (Fe-S) centers, to quinones in the respiratory chain. The immediate electron acceptor for the enzyme in this species is believed to be a menaquinone. Couples the redox reaction to proton translocation (for every two electrons transferred, four hydrogen ions are translocated across the cytoplasmic membrane), and thus conserves the redox energy in a proton gradient.</text>
</comment>
<feature type="region of interest" description="Disordered" evidence="4">
    <location>
        <begin position="283"/>
        <end position="317"/>
    </location>
</feature>
<dbReference type="InterPro" id="IPR010218">
    <property type="entry name" value="NADH_DH_suC"/>
</dbReference>
<comment type="catalytic activity">
    <reaction evidence="3">
        <text>a quinone + NADH + 5 H(+)(in) = a quinol + NAD(+) + 4 H(+)(out)</text>
        <dbReference type="Rhea" id="RHEA:57888"/>
        <dbReference type="ChEBI" id="CHEBI:15378"/>
        <dbReference type="ChEBI" id="CHEBI:24646"/>
        <dbReference type="ChEBI" id="CHEBI:57540"/>
        <dbReference type="ChEBI" id="CHEBI:57945"/>
        <dbReference type="ChEBI" id="CHEBI:132124"/>
    </reaction>
</comment>
<dbReference type="NCBIfam" id="TIGR01961">
    <property type="entry name" value="NuoC_fam"/>
    <property type="match status" value="1"/>
</dbReference>
<keyword evidence="2 3" id="KW-0813">Transport</keyword>
<dbReference type="SUPFAM" id="SSF143243">
    <property type="entry name" value="Nqo5-like"/>
    <property type="match status" value="1"/>
</dbReference>
<feature type="compositionally biased region" description="Basic and acidic residues" evidence="4">
    <location>
        <begin position="43"/>
        <end position="56"/>
    </location>
</feature>
<sequence length="317" mass="33607">MSDEGTKPAEGTTPGEGTDPTKGTKPVAESTPREDATSPAADRPTEGTKPTAEKADASAAVKPGEPAPAGTQRTSAAALEAGSQNLPAGPDPTGPRTPLDIVDVRTGMFGVAGTGDTSGFGGLVRTVAMPGPSERPYGGWFDEVVDVLTEVLDESGTGFAHAVEAVVVDRGELTLEVAREHLVEVVQALRDDPDLRFELSLGVSGVHFPHDAGRELHAVYHVVSVTHGRRLRLEVAAPEGDPHIPSTVAVYPANDWHERETWDFFGIVFDGHPGLARIEMPDDWPGHPQRKDYPLGGIPVEYKGATIPPPDQRRSYS</sequence>
<reference evidence="6 7" key="1">
    <citation type="submission" date="2020-08" db="EMBL/GenBank/DDBJ databases">
        <title>A Genomic Blueprint of the Chicken Gut Microbiome.</title>
        <authorList>
            <person name="Gilroy R."/>
            <person name="Ravi A."/>
            <person name="Getino M."/>
            <person name="Pursley I."/>
            <person name="Horton D.L."/>
            <person name="Alikhan N.-F."/>
            <person name="Baker D."/>
            <person name="Gharbi K."/>
            <person name="Hall N."/>
            <person name="Watson M."/>
            <person name="Adriaenssens E.M."/>
            <person name="Foster-Nyarko E."/>
            <person name="Jarju S."/>
            <person name="Secka A."/>
            <person name="Antonio M."/>
            <person name="Oren A."/>
            <person name="Chaudhuri R."/>
            <person name="La Ragione R.M."/>
            <person name="Hildebrand F."/>
            <person name="Pallen M.J."/>
        </authorList>
    </citation>
    <scope>NUCLEOTIDE SEQUENCE [LARGE SCALE GENOMIC DNA]</scope>
    <source>
        <strain evidence="6 7">Sa3CUA2</strain>
    </source>
</reference>
<evidence type="ECO:0000256" key="4">
    <source>
        <dbReference type="SAM" id="MobiDB-lite"/>
    </source>
</evidence>
<dbReference type="InterPro" id="IPR001268">
    <property type="entry name" value="NADH_UbQ_OxRdtase_30kDa_su"/>
</dbReference>
<evidence type="ECO:0000256" key="2">
    <source>
        <dbReference type="ARBA" id="ARBA00022448"/>
    </source>
</evidence>
<dbReference type="EMBL" id="JACSQV010000006">
    <property type="protein sequence ID" value="MBD7918245.1"/>
    <property type="molecule type" value="Genomic_DNA"/>
</dbReference>
<protein>
    <recommendedName>
        <fullName evidence="3">NADH-quinone oxidoreductase subunit C</fullName>
        <ecNumber evidence="3">7.1.1.-</ecNumber>
    </recommendedName>
    <alternativeName>
        <fullName evidence="3">NADH dehydrogenase I subunit C</fullName>
    </alternativeName>
    <alternativeName>
        <fullName evidence="3">NDH-1 subunit C</fullName>
    </alternativeName>
</protein>
<evidence type="ECO:0000256" key="3">
    <source>
        <dbReference type="HAMAP-Rule" id="MF_01357"/>
    </source>
</evidence>
<dbReference type="EC" id="7.1.1.-" evidence="3"/>
<evidence type="ECO:0000256" key="1">
    <source>
        <dbReference type="ARBA" id="ARBA00007569"/>
    </source>
</evidence>
<keyword evidence="3" id="KW-0874">Quinone</keyword>
<dbReference type="Proteomes" id="UP000604241">
    <property type="component" value="Unassembled WGS sequence"/>
</dbReference>
<dbReference type="HAMAP" id="MF_01357">
    <property type="entry name" value="NDH1_NuoC"/>
    <property type="match status" value="1"/>
</dbReference>
<comment type="subunit">
    <text evidence="3">NDH-1 is composed of 14 different subunits. Subunits NuoB, C, D, E, F, and G constitute the peripheral sector of the complex.</text>
</comment>
<dbReference type="GO" id="GO:0016491">
    <property type="term" value="F:oxidoreductase activity"/>
    <property type="evidence" value="ECO:0007669"/>
    <property type="project" value="UniProtKB-KW"/>
</dbReference>
<proteinExistence type="inferred from homology"/>
<keyword evidence="3" id="KW-1003">Cell membrane</keyword>
<keyword evidence="3" id="KW-1278">Translocase</keyword>
<dbReference type="Gene3D" id="3.30.460.80">
    <property type="entry name" value="NADH:ubiquinone oxidoreductase, 30kDa subunit"/>
    <property type="match status" value="1"/>
</dbReference>
<organism evidence="6 7">
    <name type="scientific">Cellulomonas avistercoris</name>
    <dbReference type="NCBI Taxonomy" id="2762242"/>
    <lineage>
        <taxon>Bacteria</taxon>
        <taxon>Bacillati</taxon>
        <taxon>Actinomycetota</taxon>
        <taxon>Actinomycetes</taxon>
        <taxon>Micrococcales</taxon>
        <taxon>Cellulomonadaceae</taxon>
        <taxon>Cellulomonas</taxon>
    </lineage>
</organism>
<dbReference type="PANTHER" id="PTHR10884:SF14">
    <property type="entry name" value="NADH DEHYDROGENASE [UBIQUINONE] IRON-SULFUR PROTEIN 3, MITOCHONDRIAL"/>
    <property type="match status" value="1"/>
</dbReference>
<comment type="caution">
    <text evidence="6">The sequence shown here is derived from an EMBL/GenBank/DDBJ whole genome shotgun (WGS) entry which is preliminary data.</text>
</comment>
<gene>
    <name evidence="3" type="primary">nuoC</name>
    <name evidence="6" type="ORF">H9657_08140</name>
</gene>
<evidence type="ECO:0000313" key="6">
    <source>
        <dbReference type="EMBL" id="MBD7918245.1"/>
    </source>
</evidence>
<name>A0ABR8QCT9_9CELL</name>
<keyword evidence="6" id="KW-0560">Oxidoreductase</keyword>
<feature type="compositionally biased region" description="Low complexity" evidence="4">
    <location>
        <begin position="8"/>
        <end position="26"/>
    </location>
</feature>
<feature type="region of interest" description="Disordered" evidence="4">
    <location>
        <begin position="1"/>
        <end position="77"/>
    </location>
</feature>
<comment type="similarity">
    <text evidence="1 3">Belongs to the complex I 30 kDa subunit family.</text>
</comment>